<protein>
    <recommendedName>
        <fullName evidence="3">Arrestin C-terminal-like domain-containing protein</fullName>
    </recommendedName>
</protein>
<keyword evidence="5" id="KW-1185">Reference proteome</keyword>
<dbReference type="Gene3D" id="2.60.40.640">
    <property type="match status" value="2"/>
</dbReference>
<dbReference type="SUPFAM" id="SSF81296">
    <property type="entry name" value="E set domains"/>
    <property type="match status" value="2"/>
</dbReference>
<reference evidence="4 5" key="1">
    <citation type="submission" date="2015-09" db="EMBL/GenBank/DDBJ databases">
        <title>Draft genome of the scarab beetle Oryctes borbonicus.</title>
        <authorList>
            <person name="Meyer J.M."/>
            <person name="Markov G.V."/>
            <person name="Baskaran P."/>
            <person name="Herrmann M."/>
            <person name="Sommer R.J."/>
            <person name="Roedelsperger C."/>
        </authorList>
    </citation>
    <scope>NUCLEOTIDE SEQUENCE [LARGE SCALE GENOMIC DNA]</scope>
    <source>
        <strain evidence="4">OB123</strain>
        <tissue evidence="4">Whole animal</tissue>
    </source>
</reference>
<dbReference type="OrthoDB" id="2333384at2759"/>
<dbReference type="Proteomes" id="UP000051574">
    <property type="component" value="Unassembled WGS sequence"/>
</dbReference>
<dbReference type="AlphaFoldDB" id="A0A0T6BD92"/>
<sequence>MVIPRTGIMLDSPYNTYFAGGIVNGRVELALDQPKKVKGIYIQLTGTARVRWTESRTRTVNGKSENYTVTYYADEEYFKFKIYCVGGPNHDTIILPPGVHVYPFSMALPPTVPSSFEGMYGTIRYIAKFALERPWKWNQETKMAFTVVSPYDLNRFPNLLSPAKVQAEKYFCCCCCKSGPLAAILMVPKTGYVCGERIPIIVEIDNASTTSISEVTIKFQQHTTFHSHYPNRSVKREVKVFEKMKLGAVSGKDSKTWNQMLQIPPLPPSSLGYCSIIESEYQLF</sequence>
<comment type="caution">
    <text evidence="4">The sequence shown here is derived from an EMBL/GenBank/DDBJ whole genome shotgun (WGS) entry which is preliminary data.</text>
</comment>
<evidence type="ECO:0000256" key="2">
    <source>
        <dbReference type="ARBA" id="ARBA00022606"/>
    </source>
</evidence>
<dbReference type="InterPro" id="IPR014756">
    <property type="entry name" value="Ig_E-set"/>
</dbReference>
<accession>A0A0T6BD92</accession>
<name>A0A0T6BD92_9SCAR</name>
<dbReference type="PANTHER" id="PTHR11188">
    <property type="entry name" value="ARRESTIN DOMAIN CONTAINING PROTEIN"/>
    <property type="match status" value="1"/>
</dbReference>
<evidence type="ECO:0000313" key="4">
    <source>
        <dbReference type="EMBL" id="KRT85285.1"/>
    </source>
</evidence>
<gene>
    <name evidence="4" type="ORF">AMK59_168</name>
</gene>
<dbReference type="InterPro" id="IPR011022">
    <property type="entry name" value="Arrestin_C-like"/>
</dbReference>
<feature type="domain" description="Arrestin C-terminal-like" evidence="3">
    <location>
        <begin position="177"/>
        <end position="284"/>
    </location>
</feature>
<dbReference type="InterPro" id="IPR014752">
    <property type="entry name" value="Arrestin-like_C"/>
</dbReference>
<keyword evidence="2" id="KW-0716">Sensory transduction</keyword>
<evidence type="ECO:0000256" key="1">
    <source>
        <dbReference type="ARBA" id="ARBA00005298"/>
    </source>
</evidence>
<dbReference type="SMART" id="SM01017">
    <property type="entry name" value="Arrestin_C"/>
    <property type="match status" value="1"/>
</dbReference>
<dbReference type="GO" id="GO:0015031">
    <property type="term" value="P:protein transport"/>
    <property type="evidence" value="ECO:0007669"/>
    <property type="project" value="TreeGrafter"/>
</dbReference>
<dbReference type="Pfam" id="PF00339">
    <property type="entry name" value="Arrestin_N"/>
    <property type="match status" value="1"/>
</dbReference>
<organism evidence="4 5">
    <name type="scientific">Oryctes borbonicus</name>
    <dbReference type="NCBI Taxonomy" id="1629725"/>
    <lineage>
        <taxon>Eukaryota</taxon>
        <taxon>Metazoa</taxon>
        <taxon>Ecdysozoa</taxon>
        <taxon>Arthropoda</taxon>
        <taxon>Hexapoda</taxon>
        <taxon>Insecta</taxon>
        <taxon>Pterygota</taxon>
        <taxon>Neoptera</taxon>
        <taxon>Endopterygota</taxon>
        <taxon>Coleoptera</taxon>
        <taxon>Polyphaga</taxon>
        <taxon>Scarabaeiformia</taxon>
        <taxon>Scarabaeidae</taxon>
        <taxon>Dynastinae</taxon>
        <taxon>Oryctes</taxon>
    </lineage>
</organism>
<dbReference type="GO" id="GO:0005737">
    <property type="term" value="C:cytoplasm"/>
    <property type="evidence" value="ECO:0007669"/>
    <property type="project" value="TreeGrafter"/>
</dbReference>
<evidence type="ECO:0000313" key="5">
    <source>
        <dbReference type="Proteomes" id="UP000051574"/>
    </source>
</evidence>
<comment type="similarity">
    <text evidence="1">Belongs to the arrestin family.</text>
</comment>
<dbReference type="InterPro" id="IPR050357">
    <property type="entry name" value="Arrestin_domain-protein"/>
</dbReference>
<feature type="non-terminal residue" evidence="4">
    <location>
        <position position="284"/>
    </location>
</feature>
<dbReference type="Pfam" id="PF02752">
    <property type="entry name" value="Arrestin_C"/>
    <property type="match status" value="1"/>
</dbReference>
<evidence type="ECO:0000259" key="3">
    <source>
        <dbReference type="SMART" id="SM01017"/>
    </source>
</evidence>
<proteinExistence type="inferred from homology"/>
<dbReference type="InterPro" id="IPR011021">
    <property type="entry name" value="Arrestin-like_N"/>
</dbReference>
<dbReference type="PANTHER" id="PTHR11188:SF176">
    <property type="entry name" value="ARRESTIN DOMAIN-CONTAINING PROTEIN 1"/>
    <property type="match status" value="1"/>
</dbReference>
<dbReference type="EMBL" id="LJIG01001655">
    <property type="protein sequence ID" value="KRT85285.1"/>
    <property type="molecule type" value="Genomic_DNA"/>
</dbReference>